<dbReference type="OrthoDB" id="288590at2759"/>
<comment type="similarity">
    <text evidence="1">Belongs to the ATP-dependent AMP-binding enzyme family.</text>
</comment>
<dbReference type="GO" id="GO:0005324">
    <property type="term" value="F:long-chain fatty acid transmembrane transporter activity"/>
    <property type="evidence" value="ECO:0007669"/>
    <property type="project" value="TreeGrafter"/>
</dbReference>
<keyword evidence="3" id="KW-0276">Fatty acid metabolism</keyword>
<dbReference type="OMA" id="IIHELYA"/>
<keyword evidence="2" id="KW-0436">Ligase</keyword>
<dbReference type="HOGENOM" id="CLU_000022_46_2_1"/>
<sequence length="617" mass="70156">MIEWILSFIVALVAAAVATVYIFFPWLKYDIKLILATKNIITDIERRVKQKELIIDTFESTVKSNGEKAFIVYNDEKYTYKYVNQQADKVANLCLNFGLKKRETVAIMIQNEPAFLWTYLGLQKLGIKVALINYHLRKKALSNSVICCQSKALIVGQEAVEEIADDIKDVTILVQNDTKKCGNFKSFNELLKNVESVPVDPSIRDDLHVKDVSSFVFTSGTTGFPKPATVSMLRTIASIGAFSIFGINENDILYETLPLYHASALHLGVLNVINKGATLVLRSKFSASAFWDECRKYDVTIIHYIGELCRYLVAKPKLESDGKNHKIRVAVGNGLRQDIWQEFQQRFQIPQILEFYAATESPIAFQNIFNKVGSCGRCSPLLRKLNKVIFIKFDPSTQQPLRNSNGQCILLDKDGEGLMLAPAKGSIPFEGYYNRPADTEKKIIKNVISEGDMYYNSGDIFYIDKEYFLYFKDRTGDAYRWKGENVSSTEVSGIVNNLDFVHDTNVYGVTVPGCEGKAGMAAVHLKEGASVRPEHIQQINKHCNEQLPTYARPRFLRFQRQMSLTSTFKQQKVDLVEEGFNPNRIDEEVYYYDTKQNEFKPLDNNVYQDINTGKLQL</sequence>
<evidence type="ECO:0000256" key="7">
    <source>
        <dbReference type="ARBA" id="ARBA00048666"/>
    </source>
</evidence>
<name>V4AGI6_LOTGI</name>
<gene>
    <name evidence="11" type="ORF">LOTGIDRAFT_216606</name>
</gene>
<evidence type="ECO:0000256" key="4">
    <source>
        <dbReference type="ARBA" id="ARBA00026121"/>
    </source>
</evidence>
<evidence type="ECO:0000256" key="2">
    <source>
        <dbReference type="ARBA" id="ARBA00022598"/>
    </source>
</evidence>
<keyword evidence="12" id="KW-1185">Reference proteome</keyword>
<evidence type="ECO:0000259" key="9">
    <source>
        <dbReference type="Pfam" id="PF00501"/>
    </source>
</evidence>
<dbReference type="EMBL" id="KB202050">
    <property type="protein sequence ID" value="ESO92526.1"/>
    <property type="molecule type" value="Genomic_DNA"/>
</dbReference>
<keyword evidence="8" id="KW-1133">Transmembrane helix</keyword>
<feature type="transmembrane region" description="Helical" evidence="8">
    <location>
        <begin position="6"/>
        <end position="24"/>
    </location>
</feature>
<dbReference type="Pfam" id="PF13193">
    <property type="entry name" value="AMP-binding_C"/>
    <property type="match status" value="1"/>
</dbReference>
<keyword evidence="3" id="KW-0443">Lipid metabolism</keyword>
<dbReference type="SUPFAM" id="SSF56801">
    <property type="entry name" value="Acetyl-CoA synthetase-like"/>
    <property type="match status" value="1"/>
</dbReference>
<dbReference type="CTD" id="20246648"/>
<evidence type="ECO:0000256" key="6">
    <source>
        <dbReference type="ARBA" id="ARBA00041297"/>
    </source>
</evidence>
<dbReference type="GeneID" id="20246648"/>
<dbReference type="EC" id="6.2.1.3" evidence="4"/>
<organism evidence="11 12">
    <name type="scientific">Lottia gigantea</name>
    <name type="common">Giant owl limpet</name>
    <dbReference type="NCBI Taxonomy" id="225164"/>
    <lineage>
        <taxon>Eukaryota</taxon>
        <taxon>Metazoa</taxon>
        <taxon>Spiralia</taxon>
        <taxon>Lophotrochozoa</taxon>
        <taxon>Mollusca</taxon>
        <taxon>Gastropoda</taxon>
        <taxon>Patellogastropoda</taxon>
        <taxon>Lottioidea</taxon>
        <taxon>Lottiidae</taxon>
        <taxon>Lottia</taxon>
    </lineage>
</organism>
<dbReference type="FunFam" id="3.30.300.30:FF:000002">
    <property type="entry name" value="Long-chain fatty acid transport protein 1"/>
    <property type="match status" value="1"/>
</dbReference>
<dbReference type="KEGG" id="lgi:LOTGIDRAFT_216606"/>
<comment type="catalytic activity">
    <reaction evidence="5">
        <text>a very long-chain fatty acid + ATP + CoA = a very long-chain fatty acyl-CoA + AMP + diphosphate</text>
        <dbReference type="Rhea" id="RHEA:54536"/>
        <dbReference type="ChEBI" id="CHEBI:30616"/>
        <dbReference type="ChEBI" id="CHEBI:33019"/>
        <dbReference type="ChEBI" id="CHEBI:57287"/>
        <dbReference type="ChEBI" id="CHEBI:58950"/>
        <dbReference type="ChEBI" id="CHEBI:138261"/>
        <dbReference type="ChEBI" id="CHEBI:456215"/>
    </reaction>
    <physiologicalReaction direction="left-to-right" evidence="5">
        <dbReference type="Rhea" id="RHEA:54537"/>
    </physiologicalReaction>
</comment>
<evidence type="ECO:0000256" key="3">
    <source>
        <dbReference type="ARBA" id="ARBA00022832"/>
    </source>
</evidence>
<proteinExistence type="inferred from homology"/>
<dbReference type="InterPro" id="IPR025110">
    <property type="entry name" value="AMP-bd_C"/>
</dbReference>
<evidence type="ECO:0000256" key="1">
    <source>
        <dbReference type="ARBA" id="ARBA00006432"/>
    </source>
</evidence>
<dbReference type="PANTHER" id="PTHR43107">
    <property type="entry name" value="LONG-CHAIN FATTY ACID TRANSPORT PROTEIN"/>
    <property type="match status" value="1"/>
</dbReference>
<keyword evidence="8" id="KW-0812">Transmembrane</keyword>
<reference evidence="11 12" key="1">
    <citation type="journal article" date="2013" name="Nature">
        <title>Insights into bilaterian evolution from three spiralian genomes.</title>
        <authorList>
            <person name="Simakov O."/>
            <person name="Marletaz F."/>
            <person name="Cho S.J."/>
            <person name="Edsinger-Gonzales E."/>
            <person name="Havlak P."/>
            <person name="Hellsten U."/>
            <person name="Kuo D.H."/>
            <person name="Larsson T."/>
            <person name="Lv J."/>
            <person name="Arendt D."/>
            <person name="Savage R."/>
            <person name="Osoegawa K."/>
            <person name="de Jong P."/>
            <person name="Grimwood J."/>
            <person name="Chapman J.A."/>
            <person name="Shapiro H."/>
            <person name="Aerts A."/>
            <person name="Otillar R.P."/>
            <person name="Terry A.Y."/>
            <person name="Boore J.L."/>
            <person name="Grigoriev I.V."/>
            <person name="Lindberg D.R."/>
            <person name="Seaver E.C."/>
            <person name="Weisblat D.A."/>
            <person name="Putnam N.H."/>
            <person name="Rokhsar D.S."/>
        </authorList>
    </citation>
    <scope>NUCLEOTIDE SEQUENCE [LARGE SCALE GENOMIC DNA]</scope>
</reference>
<dbReference type="AlphaFoldDB" id="V4AGI6"/>
<dbReference type="GO" id="GO:0005789">
    <property type="term" value="C:endoplasmic reticulum membrane"/>
    <property type="evidence" value="ECO:0007669"/>
    <property type="project" value="TreeGrafter"/>
</dbReference>
<dbReference type="Proteomes" id="UP000030746">
    <property type="component" value="Unassembled WGS sequence"/>
</dbReference>
<dbReference type="Gene3D" id="3.30.300.30">
    <property type="match status" value="1"/>
</dbReference>
<dbReference type="Pfam" id="PF00501">
    <property type="entry name" value="AMP-binding"/>
    <property type="match status" value="1"/>
</dbReference>
<dbReference type="GO" id="GO:0044539">
    <property type="term" value="P:long-chain fatty acid import into cell"/>
    <property type="evidence" value="ECO:0007669"/>
    <property type="project" value="TreeGrafter"/>
</dbReference>
<dbReference type="GO" id="GO:0005886">
    <property type="term" value="C:plasma membrane"/>
    <property type="evidence" value="ECO:0007669"/>
    <property type="project" value="TreeGrafter"/>
</dbReference>
<dbReference type="InterPro" id="IPR000873">
    <property type="entry name" value="AMP-dep_synth/lig_dom"/>
</dbReference>
<comment type="catalytic activity">
    <reaction evidence="7">
        <text>tetracosanoate + ATP + CoA = tetracosanoyl-CoA + AMP + diphosphate</text>
        <dbReference type="Rhea" id="RHEA:33639"/>
        <dbReference type="ChEBI" id="CHEBI:30616"/>
        <dbReference type="ChEBI" id="CHEBI:31014"/>
        <dbReference type="ChEBI" id="CHEBI:33019"/>
        <dbReference type="ChEBI" id="CHEBI:57287"/>
        <dbReference type="ChEBI" id="CHEBI:65052"/>
        <dbReference type="ChEBI" id="CHEBI:456215"/>
    </reaction>
    <physiologicalReaction direction="left-to-right" evidence="7">
        <dbReference type="Rhea" id="RHEA:33640"/>
    </physiologicalReaction>
</comment>
<protein>
    <recommendedName>
        <fullName evidence="4">long-chain-fatty-acid--CoA ligase</fullName>
        <ecNumber evidence="4">6.2.1.3</ecNumber>
    </recommendedName>
    <alternativeName>
        <fullName evidence="6">Long-chain-fatty-acid--CoA ligase</fullName>
    </alternativeName>
</protein>
<dbReference type="STRING" id="225164.V4AGI6"/>
<evidence type="ECO:0000313" key="12">
    <source>
        <dbReference type="Proteomes" id="UP000030746"/>
    </source>
</evidence>
<dbReference type="InterPro" id="IPR045851">
    <property type="entry name" value="AMP-bd_C_sf"/>
</dbReference>
<evidence type="ECO:0000256" key="5">
    <source>
        <dbReference type="ARBA" id="ARBA00036527"/>
    </source>
</evidence>
<dbReference type="InterPro" id="IPR020845">
    <property type="entry name" value="AMP-binding_CS"/>
</dbReference>
<dbReference type="GO" id="GO:0004467">
    <property type="term" value="F:long-chain fatty acid-CoA ligase activity"/>
    <property type="evidence" value="ECO:0007669"/>
    <property type="project" value="UniProtKB-EC"/>
</dbReference>
<keyword evidence="8" id="KW-0472">Membrane</keyword>
<evidence type="ECO:0000313" key="11">
    <source>
        <dbReference type="EMBL" id="ESO92526.1"/>
    </source>
</evidence>
<dbReference type="InterPro" id="IPR042099">
    <property type="entry name" value="ANL_N_sf"/>
</dbReference>
<dbReference type="PANTHER" id="PTHR43107:SF22">
    <property type="entry name" value="VERY LONG-CHAIN ACYL-COA SYNTHETASE"/>
    <property type="match status" value="1"/>
</dbReference>
<evidence type="ECO:0000259" key="10">
    <source>
        <dbReference type="Pfam" id="PF13193"/>
    </source>
</evidence>
<evidence type="ECO:0000256" key="8">
    <source>
        <dbReference type="SAM" id="Phobius"/>
    </source>
</evidence>
<dbReference type="PROSITE" id="PS00455">
    <property type="entry name" value="AMP_BINDING"/>
    <property type="match status" value="1"/>
</dbReference>
<accession>V4AGI6</accession>
<dbReference type="RefSeq" id="XP_009056669.1">
    <property type="nucleotide sequence ID" value="XM_009058421.1"/>
</dbReference>
<dbReference type="Gene3D" id="3.40.50.12780">
    <property type="entry name" value="N-terminal domain of ligase-like"/>
    <property type="match status" value="1"/>
</dbReference>
<feature type="domain" description="AMP-binding enzyme C-terminal" evidence="10">
    <location>
        <begin position="494"/>
        <end position="569"/>
    </location>
</feature>
<feature type="domain" description="AMP-dependent synthetase/ligase" evidence="9">
    <location>
        <begin position="58"/>
        <end position="379"/>
    </location>
</feature>